<name>A0AAD2A0I6_9LAMI</name>
<protein>
    <recommendedName>
        <fullName evidence="4">CRIB domain-containing protein</fullName>
    </recommendedName>
</protein>
<feature type="region of interest" description="Disordered" evidence="1">
    <location>
        <begin position="29"/>
        <end position="56"/>
    </location>
</feature>
<evidence type="ECO:0000313" key="3">
    <source>
        <dbReference type="Proteomes" id="UP000834106"/>
    </source>
</evidence>
<dbReference type="EMBL" id="OU503049">
    <property type="protein sequence ID" value="CAI9776392.1"/>
    <property type="molecule type" value="Genomic_DNA"/>
</dbReference>
<evidence type="ECO:0008006" key="4">
    <source>
        <dbReference type="Google" id="ProtNLM"/>
    </source>
</evidence>
<reference evidence="2" key="1">
    <citation type="submission" date="2023-05" db="EMBL/GenBank/DDBJ databases">
        <authorList>
            <person name="Huff M."/>
        </authorList>
    </citation>
    <scope>NUCLEOTIDE SEQUENCE</scope>
</reference>
<proteinExistence type="predicted"/>
<feature type="compositionally biased region" description="Polar residues" evidence="1">
    <location>
        <begin position="40"/>
        <end position="56"/>
    </location>
</feature>
<dbReference type="AlphaFoldDB" id="A0AAD2A0I6"/>
<sequence>MVRVVLRRGVEQYIGHAVRSRRHQSALSFKAASADDAADNSQHPSMPQSCRSTQPLHFGTTQLPEKKYIDQTTDTSLVVTRQKEGKGKPSTQKSMKKRRGFLALPKPLFSKGIHRLMNRLKRFSQMFVFKEEMEEKEMEIGLPTDVKHVSHIGLDGSTAINPIPEWKNRKAPEILSFPSISFEQFELAMAAQSHGHLSTTTDSKFTPNNNLNLQF</sequence>
<accession>A0AAD2A0I6</accession>
<organism evidence="2 3">
    <name type="scientific">Fraxinus pennsylvanica</name>
    <dbReference type="NCBI Taxonomy" id="56036"/>
    <lineage>
        <taxon>Eukaryota</taxon>
        <taxon>Viridiplantae</taxon>
        <taxon>Streptophyta</taxon>
        <taxon>Embryophyta</taxon>
        <taxon>Tracheophyta</taxon>
        <taxon>Spermatophyta</taxon>
        <taxon>Magnoliopsida</taxon>
        <taxon>eudicotyledons</taxon>
        <taxon>Gunneridae</taxon>
        <taxon>Pentapetalae</taxon>
        <taxon>asterids</taxon>
        <taxon>lamiids</taxon>
        <taxon>Lamiales</taxon>
        <taxon>Oleaceae</taxon>
        <taxon>Oleeae</taxon>
        <taxon>Fraxinus</taxon>
    </lineage>
</organism>
<keyword evidence="3" id="KW-1185">Reference proteome</keyword>
<dbReference type="InterPro" id="IPR044509">
    <property type="entry name" value="RIC2/4"/>
</dbReference>
<evidence type="ECO:0000313" key="2">
    <source>
        <dbReference type="EMBL" id="CAI9776392.1"/>
    </source>
</evidence>
<dbReference type="PANTHER" id="PTHR46931">
    <property type="entry name" value="CRIB DOMAIN-CONTAINING PROTEIN RIC2"/>
    <property type="match status" value="1"/>
</dbReference>
<dbReference type="PANTHER" id="PTHR46931:SF14">
    <property type="entry name" value="CRIB DOMAIN-CONTAINING PROTEIN RIC2"/>
    <property type="match status" value="1"/>
</dbReference>
<dbReference type="Proteomes" id="UP000834106">
    <property type="component" value="Chromosome 14"/>
</dbReference>
<evidence type="ECO:0000256" key="1">
    <source>
        <dbReference type="SAM" id="MobiDB-lite"/>
    </source>
</evidence>
<gene>
    <name evidence="2" type="ORF">FPE_LOCUS23822</name>
</gene>